<keyword evidence="1" id="KW-0472">Membrane</keyword>
<evidence type="ECO:0008006" key="4">
    <source>
        <dbReference type="Google" id="ProtNLM"/>
    </source>
</evidence>
<accession>A0A3R8TU60</accession>
<gene>
    <name evidence="2" type="ORF">EIP75_07560</name>
</gene>
<reference evidence="2 3" key="1">
    <citation type="submission" date="2018-12" db="EMBL/GenBank/DDBJ databases">
        <title>The whole draft genome of Aquabacterium sp. SJQ9.</title>
        <authorList>
            <person name="Sun L."/>
            <person name="Gao X."/>
            <person name="Chen W."/>
            <person name="Huang K."/>
        </authorList>
    </citation>
    <scope>NUCLEOTIDE SEQUENCE [LARGE SCALE GENOMIC DNA]</scope>
    <source>
        <strain evidence="2 3">SJQ9</strain>
    </source>
</reference>
<keyword evidence="1" id="KW-0812">Transmembrane</keyword>
<dbReference type="RefSeq" id="WP_125242652.1">
    <property type="nucleotide sequence ID" value="NZ_RSED01000005.1"/>
</dbReference>
<dbReference type="Proteomes" id="UP000269265">
    <property type="component" value="Unassembled WGS sequence"/>
</dbReference>
<dbReference type="OrthoDB" id="8562850at2"/>
<protein>
    <recommendedName>
        <fullName evidence="4">Riboflavin biosynthesis protein RibA</fullName>
    </recommendedName>
</protein>
<keyword evidence="1" id="KW-1133">Transmembrane helix</keyword>
<dbReference type="EMBL" id="RSED01000005">
    <property type="protein sequence ID" value="RRS04834.1"/>
    <property type="molecule type" value="Genomic_DNA"/>
</dbReference>
<dbReference type="AlphaFoldDB" id="A0A3R8TU60"/>
<name>A0A3R8TU60_9BURK</name>
<feature type="transmembrane region" description="Helical" evidence="1">
    <location>
        <begin position="113"/>
        <end position="133"/>
    </location>
</feature>
<evidence type="ECO:0000313" key="3">
    <source>
        <dbReference type="Proteomes" id="UP000269265"/>
    </source>
</evidence>
<comment type="caution">
    <text evidence="2">The sequence shown here is derived from an EMBL/GenBank/DDBJ whole genome shotgun (WGS) entry which is preliminary data.</text>
</comment>
<evidence type="ECO:0000256" key="1">
    <source>
        <dbReference type="SAM" id="Phobius"/>
    </source>
</evidence>
<keyword evidence="3" id="KW-1185">Reference proteome</keyword>
<feature type="transmembrane region" description="Helical" evidence="1">
    <location>
        <begin position="80"/>
        <end position="101"/>
    </location>
</feature>
<sequence>MSQQLMHAFFGERSLTKVAGVFSGRAQAEQAARRLTHNSGFGSDQVKVLEPLDGDWTRADVLSSKMEPEDRGIWSTIIRAHVLAGVIGFLLGAALCLVMWLAGQPGVRSTPGIALVAMTGFGTTFGLLVGGLLSMRPDHGHVIAQVRQYLRQGRWAVVAHPDNPEQVASAESTLKDGSERVMRTL</sequence>
<organism evidence="2 3">
    <name type="scientific">Aquabacterium soli</name>
    <dbReference type="NCBI Taxonomy" id="2493092"/>
    <lineage>
        <taxon>Bacteria</taxon>
        <taxon>Pseudomonadati</taxon>
        <taxon>Pseudomonadota</taxon>
        <taxon>Betaproteobacteria</taxon>
        <taxon>Burkholderiales</taxon>
        <taxon>Aquabacterium</taxon>
    </lineage>
</organism>
<proteinExistence type="predicted"/>
<evidence type="ECO:0000313" key="2">
    <source>
        <dbReference type="EMBL" id="RRS04834.1"/>
    </source>
</evidence>